<sequence length="73" mass="8077">MDHQHGTNINSDWMDNPGRNDDDDSSDTLLFAILTLSISYFVLRTLGVVILVALLLFAVWIVMGKDASSPRIA</sequence>
<keyword evidence="2" id="KW-0812">Transmembrane</keyword>
<gene>
    <name evidence="3" type="ORF">AYL99_11765</name>
</gene>
<protein>
    <recommendedName>
        <fullName evidence="5">Copper transporter</fullName>
    </recommendedName>
</protein>
<dbReference type="EMBL" id="LVYI01000016">
    <property type="protein sequence ID" value="OAP54005.1"/>
    <property type="molecule type" value="Genomic_DNA"/>
</dbReference>
<feature type="compositionally biased region" description="Polar residues" evidence="1">
    <location>
        <begin position="1"/>
        <end position="13"/>
    </location>
</feature>
<proteinExistence type="predicted"/>
<dbReference type="RefSeq" id="XP_018687372.1">
    <property type="nucleotide sequence ID" value="XM_018843270.1"/>
</dbReference>
<feature type="transmembrane region" description="Helical" evidence="2">
    <location>
        <begin position="29"/>
        <end position="62"/>
    </location>
</feature>
<comment type="caution">
    <text evidence="3">The sequence shown here is derived from an EMBL/GenBank/DDBJ whole genome shotgun (WGS) entry which is preliminary data.</text>
</comment>
<keyword evidence="2" id="KW-1133">Transmembrane helix</keyword>
<evidence type="ECO:0008006" key="5">
    <source>
        <dbReference type="Google" id="ProtNLM"/>
    </source>
</evidence>
<dbReference type="GeneID" id="30015933"/>
<reference evidence="3 4" key="1">
    <citation type="submission" date="2016-04" db="EMBL/GenBank/DDBJ databases">
        <title>Draft genome of Fonsecaea erecta CBS 125763.</title>
        <authorList>
            <person name="Weiss V.A."/>
            <person name="Vicente V.A."/>
            <person name="Raittz R.T."/>
            <person name="Moreno L.F."/>
            <person name="De Souza E.M."/>
            <person name="Pedrosa F.O."/>
            <person name="Steffens M.B."/>
            <person name="Faoro H."/>
            <person name="Tadra-Sfeir M.Z."/>
            <person name="Najafzadeh M.J."/>
            <person name="Felipe M.S."/>
            <person name="Teixeira M."/>
            <person name="Sun J."/>
            <person name="Xi L."/>
            <person name="Gomes R."/>
            <person name="De Azevedo C.M."/>
            <person name="Salgado C.G."/>
            <person name="Da Silva M.B."/>
            <person name="Nascimento M.F."/>
            <person name="Queiroz-Telles F."/>
            <person name="Attili D.S."/>
            <person name="Gorbushina A."/>
        </authorList>
    </citation>
    <scope>NUCLEOTIDE SEQUENCE [LARGE SCALE GENOMIC DNA]</scope>
    <source>
        <strain evidence="3 4">CBS 125763</strain>
    </source>
</reference>
<name>A0A178Z4I6_9EURO</name>
<evidence type="ECO:0000313" key="3">
    <source>
        <dbReference type="EMBL" id="OAP54005.1"/>
    </source>
</evidence>
<accession>A0A178Z4I6</accession>
<organism evidence="3 4">
    <name type="scientific">Fonsecaea erecta</name>
    <dbReference type="NCBI Taxonomy" id="1367422"/>
    <lineage>
        <taxon>Eukaryota</taxon>
        <taxon>Fungi</taxon>
        <taxon>Dikarya</taxon>
        <taxon>Ascomycota</taxon>
        <taxon>Pezizomycotina</taxon>
        <taxon>Eurotiomycetes</taxon>
        <taxon>Chaetothyriomycetidae</taxon>
        <taxon>Chaetothyriales</taxon>
        <taxon>Herpotrichiellaceae</taxon>
        <taxon>Fonsecaea</taxon>
    </lineage>
</organism>
<keyword evidence="2" id="KW-0472">Membrane</keyword>
<keyword evidence="4" id="KW-1185">Reference proteome</keyword>
<dbReference type="AlphaFoldDB" id="A0A178Z4I6"/>
<evidence type="ECO:0000256" key="2">
    <source>
        <dbReference type="SAM" id="Phobius"/>
    </source>
</evidence>
<feature type="region of interest" description="Disordered" evidence="1">
    <location>
        <begin position="1"/>
        <end position="20"/>
    </location>
</feature>
<evidence type="ECO:0000313" key="4">
    <source>
        <dbReference type="Proteomes" id="UP000078343"/>
    </source>
</evidence>
<dbReference type="Proteomes" id="UP000078343">
    <property type="component" value="Unassembled WGS sequence"/>
</dbReference>
<evidence type="ECO:0000256" key="1">
    <source>
        <dbReference type="SAM" id="MobiDB-lite"/>
    </source>
</evidence>